<keyword evidence="2" id="KW-1133">Transmembrane helix</keyword>
<comment type="caution">
    <text evidence="4">The sequence shown here is derived from an EMBL/GenBank/DDBJ whole genome shotgun (WGS) entry which is preliminary data.</text>
</comment>
<feature type="chain" id="PRO_5017411898" evidence="3">
    <location>
        <begin position="26"/>
        <end position="454"/>
    </location>
</feature>
<dbReference type="VEuPathDB" id="FungiDB:CDV56_105825"/>
<proteinExistence type="predicted"/>
<keyword evidence="3" id="KW-0732">Signal</keyword>
<evidence type="ECO:0000256" key="3">
    <source>
        <dbReference type="SAM" id="SignalP"/>
    </source>
</evidence>
<protein>
    <submittedName>
        <fullName evidence="4">Uncharacterized protein</fullName>
    </submittedName>
</protein>
<dbReference type="RefSeq" id="XP_026617083.1">
    <property type="nucleotide sequence ID" value="XM_026759444.1"/>
</dbReference>
<keyword evidence="2" id="KW-0472">Membrane</keyword>
<sequence>MMAPSHSFVLAFLSLILHQSSFAFAAPWIVTKVYEQDVYTYDYSYKTTTRTLIDEISPTASPMPAAISTTTSVTSDSYGDAVTVVQVLYPSGAGTESTYNYYNYYDSNIITHYYVNMVYTAPTSCSSQWTLTTAIPVNVPYAIEDALPATSMSTSYSVDDSQPFQPTTYTKALAFIDPTQVPASSLSMLSNSYKPYTMYREYGCYDSSSNSGSSYSYDDPSDGGNWFYDGYYYGGISPLGILLVCLLGWFGVWLIIGLIENWFQFRRLMRGWQARRGFPISWCMLAPIVSCLLLLFCRKGFQARTAEEAQVLEEKWKQLGLWRKVGLWLRWGFGFSYPPMLGPAPVKVGRPSKRPVAATAPLLSVSPPRSVMSDVHSDSGSNRGDSAAPGPEMTYIPTPGQTLQVPPSIPPNRQARQQQASNQPIPENPSMASGALPADHNTQATEPPSQPRTS</sequence>
<keyword evidence="2" id="KW-0812">Transmembrane</keyword>
<dbReference type="AlphaFoldDB" id="A0A397HJ77"/>
<name>A0A397HJ77_ASPTH</name>
<accession>A0A397HJ77</accession>
<dbReference type="GeneID" id="38127799"/>
<feature type="transmembrane region" description="Helical" evidence="2">
    <location>
        <begin position="231"/>
        <end position="256"/>
    </location>
</feature>
<feature type="region of interest" description="Disordered" evidence="1">
    <location>
        <begin position="367"/>
        <end position="454"/>
    </location>
</feature>
<dbReference type="STRING" id="41047.A0A397HJ77"/>
<evidence type="ECO:0000313" key="4">
    <source>
        <dbReference type="EMBL" id="RHZ63221.1"/>
    </source>
</evidence>
<organism evidence="4 5">
    <name type="scientific">Aspergillus thermomutatus</name>
    <name type="common">Neosartorya pseudofischeri</name>
    <dbReference type="NCBI Taxonomy" id="41047"/>
    <lineage>
        <taxon>Eukaryota</taxon>
        <taxon>Fungi</taxon>
        <taxon>Dikarya</taxon>
        <taxon>Ascomycota</taxon>
        <taxon>Pezizomycotina</taxon>
        <taxon>Eurotiomycetes</taxon>
        <taxon>Eurotiomycetidae</taxon>
        <taxon>Eurotiales</taxon>
        <taxon>Aspergillaceae</taxon>
        <taxon>Aspergillus</taxon>
        <taxon>Aspergillus subgen. Fumigati</taxon>
    </lineage>
</organism>
<reference evidence="4" key="1">
    <citation type="submission" date="2018-08" db="EMBL/GenBank/DDBJ databases">
        <title>Draft genome sequence of azole-resistant Aspergillus thermomutatus (Neosartorya pseudofischeri) strain HMR AF 39, isolated from a human nasal aspirate.</title>
        <authorList>
            <person name="Parent-Michaud M."/>
            <person name="Dufresne P.J."/>
            <person name="Fournier E."/>
            <person name="Martineau C."/>
            <person name="Moreira S."/>
            <person name="Perkins V."/>
            <person name="De Repentigny L."/>
            <person name="Dufresne S.F."/>
        </authorList>
    </citation>
    <scope>NUCLEOTIDE SEQUENCE [LARGE SCALE GENOMIC DNA]</scope>
    <source>
        <strain evidence="4">HMR AF 39</strain>
    </source>
</reference>
<keyword evidence="5" id="KW-1185">Reference proteome</keyword>
<feature type="signal peptide" evidence="3">
    <location>
        <begin position="1"/>
        <end position="25"/>
    </location>
</feature>
<evidence type="ECO:0000313" key="5">
    <source>
        <dbReference type="Proteomes" id="UP000215305"/>
    </source>
</evidence>
<dbReference type="OrthoDB" id="3795566at2759"/>
<dbReference type="EMBL" id="NKHU02000030">
    <property type="protein sequence ID" value="RHZ63221.1"/>
    <property type="molecule type" value="Genomic_DNA"/>
</dbReference>
<gene>
    <name evidence="4" type="ORF">CDV56_105825</name>
</gene>
<dbReference type="Proteomes" id="UP000215305">
    <property type="component" value="Unassembled WGS sequence"/>
</dbReference>
<feature type="compositionally biased region" description="Low complexity" evidence="1">
    <location>
        <begin position="411"/>
        <end position="423"/>
    </location>
</feature>
<feature type="compositionally biased region" description="Polar residues" evidence="1">
    <location>
        <begin position="440"/>
        <end position="454"/>
    </location>
</feature>
<feature type="transmembrane region" description="Helical" evidence="2">
    <location>
        <begin position="277"/>
        <end position="296"/>
    </location>
</feature>
<evidence type="ECO:0000256" key="1">
    <source>
        <dbReference type="SAM" id="MobiDB-lite"/>
    </source>
</evidence>
<evidence type="ECO:0000256" key="2">
    <source>
        <dbReference type="SAM" id="Phobius"/>
    </source>
</evidence>